<reference evidence="1 2" key="1">
    <citation type="journal article" date="2014" name="Agronomy (Basel)">
        <title>A Draft Genome Sequence for Ensete ventricosum, the Drought-Tolerant Tree Against Hunger.</title>
        <authorList>
            <person name="Harrison J."/>
            <person name="Moore K.A."/>
            <person name="Paszkiewicz K."/>
            <person name="Jones T."/>
            <person name="Grant M."/>
            <person name="Ambacheew D."/>
            <person name="Muzemil S."/>
            <person name="Studholme D.J."/>
        </authorList>
    </citation>
    <scope>NUCLEOTIDE SEQUENCE [LARGE SCALE GENOMIC DNA]</scope>
</reference>
<sequence>MTLTLTGFTRDAITPISIVTLPVTFSDEPRIKTLMVPFMVVKLPSAYNVIIDRPTLNKLRAVISTYHRSIKFLTNARAGEVRSDPRESRQCYIAATIIPKKVKKEALVPDPREPDEPDSRPEPTEPILSLVFAIEVVLPPKVVYLTLRIEHFTPGASKVGLMKNLDFIEDHKAKAHLRILHYHRVVTRLLKARFKPLGSFVRGHRLRPLYLQLLLMERDHLGQREHVLLETGSVVLNPLQAGVQGVNLLHEVLAPVL</sequence>
<evidence type="ECO:0000313" key="2">
    <source>
        <dbReference type="Proteomes" id="UP000287651"/>
    </source>
</evidence>
<protein>
    <submittedName>
        <fullName evidence="1">Uncharacterized protein</fullName>
    </submittedName>
</protein>
<proteinExistence type="predicted"/>
<dbReference type="PANTHER" id="PTHR33240">
    <property type="entry name" value="OS08G0508500 PROTEIN"/>
    <property type="match status" value="1"/>
</dbReference>
<dbReference type="EMBL" id="AMZH03017018">
    <property type="protein sequence ID" value="RRT43614.1"/>
    <property type="molecule type" value="Genomic_DNA"/>
</dbReference>
<dbReference type="Proteomes" id="UP000287651">
    <property type="component" value="Unassembled WGS sequence"/>
</dbReference>
<gene>
    <name evidence="1" type="ORF">B296_00022061</name>
</gene>
<accession>A0A426XVZ2</accession>
<evidence type="ECO:0000313" key="1">
    <source>
        <dbReference type="EMBL" id="RRT43614.1"/>
    </source>
</evidence>
<dbReference type="PANTHER" id="PTHR33240:SF8">
    <property type="entry name" value="OS03G0439900 PROTEIN"/>
    <property type="match status" value="1"/>
</dbReference>
<dbReference type="AlphaFoldDB" id="A0A426XVZ2"/>
<organism evidence="1 2">
    <name type="scientific">Ensete ventricosum</name>
    <name type="common">Abyssinian banana</name>
    <name type="synonym">Musa ensete</name>
    <dbReference type="NCBI Taxonomy" id="4639"/>
    <lineage>
        <taxon>Eukaryota</taxon>
        <taxon>Viridiplantae</taxon>
        <taxon>Streptophyta</taxon>
        <taxon>Embryophyta</taxon>
        <taxon>Tracheophyta</taxon>
        <taxon>Spermatophyta</taxon>
        <taxon>Magnoliopsida</taxon>
        <taxon>Liliopsida</taxon>
        <taxon>Zingiberales</taxon>
        <taxon>Musaceae</taxon>
        <taxon>Ensete</taxon>
    </lineage>
</organism>
<name>A0A426XVZ2_ENSVE</name>
<comment type="caution">
    <text evidence="1">The sequence shown here is derived from an EMBL/GenBank/DDBJ whole genome shotgun (WGS) entry which is preliminary data.</text>
</comment>